<protein>
    <recommendedName>
        <fullName evidence="4">Reverse transcriptase zinc-binding domain-containing protein</fullName>
    </recommendedName>
</protein>
<dbReference type="Proteomes" id="UP001218218">
    <property type="component" value="Unassembled WGS sequence"/>
</dbReference>
<comment type="caution">
    <text evidence="1">The sequence shown here is derived from an EMBL/GenBank/DDBJ whole genome shotgun (WGS) entry which is preliminary data.</text>
</comment>
<sequence>MPLWHHPEEGEVRLQGNNGPKAKCLRQIHSVLTVGEGVETAGRLQDNTHESSATCLCDACEEDKAKGCKNPHACAEGAKTKLDLLHPEWDPRRTNERQIRELFEGDDGAILFQLPQEIESLGQGLRTLTTRIGEPRERPRPVVNRRRTRPIPGDTVIVHIGGATLTRPRRPPQAAASVVFGRDNPRNISLRVPKAWTQSTQVAELTAILEAIRSTDSRADLTIISMQDSIGKTMSTKLTTWENEGWVGVRHRELLRAIVAELKARKARTKFVVAGPGTEARTLCQLANKTAKTVAACSIVPDIQLDVPAAMALPGVQLQGNKQKIFYRGIREVKAQDLEPRPSTEHMLENVKRHIKQTRGRVVTDEDIWKSLQHKDFLPRTAQFLWRSMHNAHRVGHYWTHIPECQERAICQECGETEDLKHILTTCSSPGAELIWSAAEKLWREKEPEWPEISIESILGCGLVDLRDESGKKKRGSERMYRILISESAYTIWMLRNDRVISRAGSPIDEAEITNKWLYNLNQRLQQDILLANRPTRRNRPRLPPNLVRETWSGTLDNESNLPEDWLKDSRVLVGRRALTQDQPRSRRIGDG</sequence>
<dbReference type="AlphaFoldDB" id="A0AAD6ZBW8"/>
<dbReference type="InterPro" id="IPR012337">
    <property type="entry name" value="RNaseH-like_sf"/>
</dbReference>
<gene>
    <name evidence="2" type="ORF">DFH08DRAFT_683691</name>
    <name evidence="1" type="ORF">DFH08DRAFT_715448</name>
</gene>
<reference evidence="1" key="1">
    <citation type="submission" date="2023-03" db="EMBL/GenBank/DDBJ databases">
        <title>Massive genome expansion in bonnet fungi (Mycena s.s.) driven by repeated elements and novel gene families across ecological guilds.</title>
        <authorList>
            <consortium name="Lawrence Berkeley National Laboratory"/>
            <person name="Harder C.B."/>
            <person name="Miyauchi S."/>
            <person name="Viragh M."/>
            <person name="Kuo A."/>
            <person name="Thoen E."/>
            <person name="Andreopoulos B."/>
            <person name="Lu D."/>
            <person name="Skrede I."/>
            <person name="Drula E."/>
            <person name="Henrissat B."/>
            <person name="Morin E."/>
            <person name="Kohler A."/>
            <person name="Barry K."/>
            <person name="LaButti K."/>
            <person name="Morin E."/>
            <person name="Salamov A."/>
            <person name="Lipzen A."/>
            <person name="Mereny Z."/>
            <person name="Hegedus B."/>
            <person name="Baldrian P."/>
            <person name="Stursova M."/>
            <person name="Weitz H."/>
            <person name="Taylor A."/>
            <person name="Grigoriev I.V."/>
            <person name="Nagy L.G."/>
            <person name="Martin F."/>
            <person name="Kauserud H."/>
        </authorList>
    </citation>
    <scope>NUCLEOTIDE SEQUENCE</scope>
    <source>
        <strain evidence="1">CBHHK002</strain>
    </source>
</reference>
<evidence type="ECO:0000313" key="1">
    <source>
        <dbReference type="EMBL" id="KAJ7315478.1"/>
    </source>
</evidence>
<evidence type="ECO:0008006" key="4">
    <source>
        <dbReference type="Google" id="ProtNLM"/>
    </source>
</evidence>
<dbReference type="SUPFAM" id="SSF53098">
    <property type="entry name" value="Ribonuclease H-like"/>
    <property type="match status" value="1"/>
</dbReference>
<name>A0AAD6ZBW8_9AGAR</name>
<dbReference type="GO" id="GO:0003676">
    <property type="term" value="F:nucleic acid binding"/>
    <property type="evidence" value="ECO:0007669"/>
    <property type="project" value="InterPro"/>
</dbReference>
<keyword evidence="3" id="KW-1185">Reference proteome</keyword>
<evidence type="ECO:0000313" key="3">
    <source>
        <dbReference type="Proteomes" id="UP001218218"/>
    </source>
</evidence>
<dbReference type="EMBL" id="JARIHO010000004">
    <property type="protein sequence ID" value="KAJ7362856.1"/>
    <property type="molecule type" value="Genomic_DNA"/>
</dbReference>
<dbReference type="InterPro" id="IPR036397">
    <property type="entry name" value="RNaseH_sf"/>
</dbReference>
<proteinExistence type="predicted"/>
<accession>A0AAD6ZBW8</accession>
<dbReference type="Gene3D" id="3.30.420.10">
    <property type="entry name" value="Ribonuclease H-like superfamily/Ribonuclease H"/>
    <property type="match status" value="1"/>
</dbReference>
<dbReference type="EMBL" id="JARIHO010000061">
    <property type="protein sequence ID" value="KAJ7315478.1"/>
    <property type="molecule type" value="Genomic_DNA"/>
</dbReference>
<organism evidence="1 3">
    <name type="scientific">Mycena albidolilacea</name>
    <dbReference type="NCBI Taxonomy" id="1033008"/>
    <lineage>
        <taxon>Eukaryota</taxon>
        <taxon>Fungi</taxon>
        <taxon>Dikarya</taxon>
        <taxon>Basidiomycota</taxon>
        <taxon>Agaricomycotina</taxon>
        <taxon>Agaricomycetes</taxon>
        <taxon>Agaricomycetidae</taxon>
        <taxon>Agaricales</taxon>
        <taxon>Marasmiineae</taxon>
        <taxon>Mycenaceae</taxon>
        <taxon>Mycena</taxon>
    </lineage>
</organism>
<evidence type="ECO:0000313" key="2">
    <source>
        <dbReference type="EMBL" id="KAJ7362856.1"/>
    </source>
</evidence>